<dbReference type="RefSeq" id="WP_129886827.1">
    <property type="nucleotide sequence ID" value="NZ_CP035758.1"/>
</dbReference>
<dbReference type="PRINTS" id="PR00469">
    <property type="entry name" value="PNDRDTASEII"/>
</dbReference>
<dbReference type="Gene3D" id="3.50.50.60">
    <property type="entry name" value="FAD/NAD(P)-binding domain"/>
    <property type="match status" value="2"/>
</dbReference>
<dbReference type="EMBL" id="CP035758">
    <property type="protein sequence ID" value="QBD76232.1"/>
    <property type="molecule type" value="Genomic_DNA"/>
</dbReference>
<keyword evidence="2" id="KW-0560">Oxidoreductase</keyword>
<keyword evidence="1" id="KW-0285">Flavoprotein</keyword>
<evidence type="ECO:0000313" key="5">
    <source>
        <dbReference type="Proteomes" id="UP000290365"/>
    </source>
</evidence>
<protein>
    <submittedName>
        <fullName evidence="4">NAD(P)/FAD-dependent oxidoreductase</fullName>
    </submittedName>
</protein>
<evidence type="ECO:0000259" key="3">
    <source>
        <dbReference type="Pfam" id="PF07992"/>
    </source>
</evidence>
<gene>
    <name evidence="4" type="ORF">EPA93_09495</name>
</gene>
<dbReference type="Pfam" id="PF07992">
    <property type="entry name" value="Pyr_redox_2"/>
    <property type="match status" value="1"/>
</dbReference>
<dbReference type="InterPro" id="IPR050097">
    <property type="entry name" value="Ferredoxin-NADP_redctase_2"/>
</dbReference>
<keyword evidence="5" id="KW-1185">Reference proteome</keyword>
<reference evidence="4 5" key="1">
    <citation type="submission" date="2019-01" db="EMBL/GenBank/DDBJ databases">
        <title>Ktedonosporobacter rubrisoli SCAWS-G2.</title>
        <authorList>
            <person name="Huang Y."/>
            <person name="Yan B."/>
        </authorList>
    </citation>
    <scope>NUCLEOTIDE SEQUENCE [LARGE SCALE GENOMIC DNA]</scope>
    <source>
        <strain evidence="4 5">SCAWS-G2</strain>
    </source>
</reference>
<dbReference type="KEGG" id="kbs:EPA93_09495"/>
<dbReference type="GO" id="GO:0016491">
    <property type="term" value="F:oxidoreductase activity"/>
    <property type="evidence" value="ECO:0007669"/>
    <property type="project" value="UniProtKB-KW"/>
</dbReference>
<accession>A0A4P6JMI2</accession>
<name>A0A4P6JMI2_KTERU</name>
<dbReference type="SUPFAM" id="SSF51905">
    <property type="entry name" value="FAD/NAD(P)-binding domain"/>
    <property type="match status" value="1"/>
</dbReference>
<dbReference type="Proteomes" id="UP000290365">
    <property type="component" value="Chromosome"/>
</dbReference>
<dbReference type="OrthoDB" id="9806179at2"/>
<dbReference type="InterPro" id="IPR036188">
    <property type="entry name" value="FAD/NAD-bd_sf"/>
</dbReference>
<dbReference type="PANTHER" id="PTHR48105">
    <property type="entry name" value="THIOREDOXIN REDUCTASE 1-RELATED-RELATED"/>
    <property type="match status" value="1"/>
</dbReference>
<dbReference type="PRINTS" id="PR00368">
    <property type="entry name" value="FADPNR"/>
</dbReference>
<dbReference type="InterPro" id="IPR023753">
    <property type="entry name" value="FAD/NAD-binding_dom"/>
</dbReference>
<feature type="domain" description="FAD/NAD(P)-binding" evidence="3">
    <location>
        <begin position="2"/>
        <end position="286"/>
    </location>
</feature>
<proteinExistence type="predicted"/>
<evidence type="ECO:0000256" key="1">
    <source>
        <dbReference type="ARBA" id="ARBA00022630"/>
    </source>
</evidence>
<dbReference type="AlphaFoldDB" id="A0A4P6JMI2"/>
<evidence type="ECO:0000256" key="2">
    <source>
        <dbReference type="ARBA" id="ARBA00023002"/>
    </source>
</evidence>
<sequence length="306" mass="33515">MFDVIIVGGGVAGLSSALVLGRSRKRVLICDARAPRNAPSPGVHAFFSRDNIKPAELLQIGREQLRPYPSVEFRQAEVLAATRQEQHFVVTLADGTQEVARKLILATGVRDELPEIEGFAELWGTGVFHCPYCYGWEMRDKPLAIYGRGEQVLELVWLLHNWSNDLVLCSDGPVGLEEAELQKLQMYGIQVCEEPIARLEGKDGILERLVFSSGKVLPRSGLFLRSRIRQHSSLAAKLGCKFMTGSSKVESLIQVNENGWTGLPGLYAIGDAAQTIHWVSIAAAQGARAGIAISNELIAEALSQRL</sequence>
<evidence type="ECO:0000313" key="4">
    <source>
        <dbReference type="EMBL" id="QBD76232.1"/>
    </source>
</evidence>
<organism evidence="4 5">
    <name type="scientific">Ktedonosporobacter rubrisoli</name>
    <dbReference type="NCBI Taxonomy" id="2509675"/>
    <lineage>
        <taxon>Bacteria</taxon>
        <taxon>Bacillati</taxon>
        <taxon>Chloroflexota</taxon>
        <taxon>Ktedonobacteria</taxon>
        <taxon>Ktedonobacterales</taxon>
        <taxon>Ktedonosporobacteraceae</taxon>
        <taxon>Ktedonosporobacter</taxon>
    </lineage>
</organism>